<feature type="domain" description="Right handed beta helix" evidence="3">
    <location>
        <begin position="117"/>
        <end position="244"/>
    </location>
</feature>
<dbReference type="Pfam" id="PF13229">
    <property type="entry name" value="Beta_helix"/>
    <property type="match status" value="1"/>
</dbReference>
<gene>
    <name evidence="4" type="ORF">ACFSBT_21120</name>
</gene>
<feature type="domain" description="CARDB" evidence="2">
    <location>
        <begin position="400"/>
        <end position="488"/>
    </location>
</feature>
<dbReference type="RefSeq" id="WP_250875713.1">
    <property type="nucleotide sequence ID" value="NZ_JALXFV010000011.1"/>
</dbReference>
<dbReference type="InterPro" id="IPR013783">
    <property type="entry name" value="Ig-like_fold"/>
</dbReference>
<comment type="caution">
    <text evidence="4">The sequence shown here is derived from an EMBL/GenBank/DDBJ whole genome shotgun (WGS) entry which is preliminary data.</text>
</comment>
<proteinExistence type="predicted"/>
<evidence type="ECO:0000259" key="3">
    <source>
        <dbReference type="Pfam" id="PF13229"/>
    </source>
</evidence>
<evidence type="ECO:0000259" key="2">
    <source>
        <dbReference type="Pfam" id="PF07705"/>
    </source>
</evidence>
<feature type="compositionally biased region" description="Acidic residues" evidence="1">
    <location>
        <begin position="498"/>
        <end position="538"/>
    </location>
</feature>
<dbReference type="EMBL" id="JBHUDC010000011">
    <property type="protein sequence ID" value="MFD1515790.1"/>
    <property type="molecule type" value="Genomic_DNA"/>
</dbReference>
<dbReference type="Gene3D" id="2.160.20.10">
    <property type="entry name" value="Single-stranded right-handed beta-helix, Pectin lyase-like"/>
    <property type="match status" value="1"/>
</dbReference>
<feature type="region of interest" description="Disordered" evidence="1">
    <location>
        <begin position="330"/>
        <end position="369"/>
    </location>
</feature>
<keyword evidence="5" id="KW-1185">Reference proteome</keyword>
<feature type="compositionally biased region" description="Polar residues" evidence="1">
    <location>
        <begin position="330"/>
        <end position="348"/>
    </location>
</feature>
<protein>
    <submittedName>
        <fullName evidence="4">Right-handed parallel beta-helix repeat-containing protein</fullName>
    </submittedName>
</protein>
<evidence type="ECO:0000313" key="5">
    <source>
        <dbReference type="Proteomes" id="UP001597187"/>
    </source>
</evidence>
<feature type="region of interest" description="Disordered" evidence="1">
    <location>
        <begin position="468"/>
        <end position="547"/>
    </location>
</feature>
<dbReference type="InterPro" id="IPR011050">
    <property type="entry name" value="Pectin_lyase_fold/virulence"/>
</dbReference>
<dbReference type="Gene3D" id="2.60.40.10">
    <property type="entry name" value="Immunoglobulins"/>
    <property type="match status" value="1"/>
</dbReference>
<organism evidence="4 5">
    <name type="scientific">Halomarina rubra</name>
    <dbReference type="NCBI Taxonomy" id="2071873"/>
    <lineage>
        <taxon>Archaea</taxon>
        <taxon>Methanobacteriati</taxon>
        <taxon>Methanobacteriota</taxon>
        <taxon>Stenosarchaea group</taxon>
        <taxon>Halobacteria</taxon>
        <taxon>Halobacteriales</taxon>
        <taxon>Natronomonadaceae</taxon>
        <taxon>Halomarina</taxon>
    </lineage>
</organism>
<accession>A0ABD6B0S5</accession>
<dbReference type="InterPro" id="IPR006626">
    <property type="entry name" value="PbH1"/>
</dbReference>
<dbReference type="AlphaFoldDB" id="A0ABD6B0S5"/>
<dbReference type="InterPro" id="IPR039448">
    <property type="entry name" value="Beta_helix"/>
</dbReference>
<sequence length="685" mass="70408">MTSKQYLAVAFAVLTVLSGAVAGVAVTGTAAAAPQDVSSCTVIDEAGEYRLTNDITNESAQTCIEIAAENATLDGNGYTIDGVNGDGQGVYLTGGAEVSDVTVTSFERGATVVDDPVVRDSTFVNNTVGIEIPSNFDGVVENSVIARNGEGITTSNADAGTIRNTRIVENDDDGIEAGIYGGIGIEDSLVADNGGTGYSLADGYVESENTTYRNNGGNGISVGLGGVYSTGDTIVDNAGNGISTSGIVELDGTTVENNGDDGVYTRQGTYARDGLDITDSVIRGNDGDGVDAGLEGTPSGIHGSVIADNGGLGVKVVTADTSAVPRKPTVNATGNYWGSSDGPSSETTEPLEDPYTGALANGSGDAVSENATQEGVSNVHFDSYLTENPFTSDDGGSSEFMIEVTDYDETVTVGETYTVNATVSNVGAAGTETLEAGFDTDGDSQVDVGTERDLTLGYEGVEDVSFELSTDDLEPGNYTLVVSGDQNDDPRPVTVVAADDEQNDDEQNDSDEETDGDDSEDSDESDDSESDDGTDDSESSTSAYQIDVAAGDVIETLGDDEEDFYGTQGRLLQAQTVLADGTVTGTYMVPNEEVTKSLAGCEVSYTPVSYDGDTGEVTLSVSVDGDADCEGVTLTLAGYELPGDDTTFVRANADGQELVDYQTVTLGAGESGTVTIDLTDESGDN</sequence>
<evidence type="ECO:0000313" key="4">
    <source>
        <dbReference type="EMBL" id="MFD1515790.1"/>
    </source>
</evidence>
<dbReference type="SUPFAM" id="SSF51126">
    <property type="entry name" value="Pectin lyase-like"/>
    <property type="match status" value="1"/>
</dbReference>
<name>A0ABD6B0S5_9EURY</name>
<dbReference type="InterPro" id="IPR011635">
    <property type="entry name" value="CARDB"/>
</dbReference>
<reference evidence="4 5" key="1">
    <citation type="journal article" date="2019" name="Int. J. Syst. Evol. Microbiol.">
        <title>The Global Catalogue of Microorganisms (GCM) 10K type strain sequencing project: providing services to taxonomists for standard genome sequencing and annotation.</title>
        <authorList>
            <consortium name="The Broad Institute Genomics Platform"/>
            <consortium name="The Broad Institute Genome Sequencing Center for Infectious Disease"/>
            <person name="Wu L."/>
            <person name="Ma J."/>
        </authorList>
    </citation>
    <scope>NUCLEOTIDE SEQUENCE [LARGE SCALE GENOMIC DNA]</scope>
    <source>
        <strain evidence="4 5">CGMCC 1.12563</strain>
    </source>
</reference>
<dbReference type="Proteomes" id="UP001597187">
    <property type="component" value="Unassembled WGS sequence"/>
</dbReference>
<dbReference type="SMART" id="SM00710">
    <property type="entry name" value="PbH1"/>
    <property type="match status" value="6"/>
</dbReference>
<evidence type="ECO:0000256" key="1">
    <source>
        <dbReference type="SAM" id="MobiDB-lite"/>
    </source>
</evidence>
<dbReference type="Pfam" id="PF07705">
    <property type="entry name" value="CARDB"/>
    <property type="match status" value="1"/>
</dbReference>
<dbReference type="InterPro" id="IPR012334">
    <property type="entry name" value="Pectin_lyas_fold"/>
</dbReference>